<dbReference type="EMBL" id="MN738985">
    <property type="protein sequence ID" value="QHT34099.1"/>
    <property type="molecule type" value="Genomic_DNA"/>
</dbReference>
<dbReference type="InterPro" id="IPR011604">
    <property type="entry name" value="PDDEXK-like_dom_sf"/>
</dbReference>
<proteinExistence type="predicted"/>
<sequence>MALKRVTISISQIAPLVGLDAYNNFPRIICDLWRKTDPTDFKLFENKIKESGMQVATSSEMNDIWEADEAMGTNILQQVKDINLNKEKTSGDMVTQQEAIAKYINSNDKLAQLDTKQKEELAKKVCSVTNKMHGVINEDSILSEFCRLSEKTIKETQGWLEIPVENWRPSNSLDLSLFKWVLVGKYDAITTDNELVEAKMRQKALFKKVRDYENVQVQLYLHALQFENAYLVESYTNKKSVNQVYVNEVKYDSEYVGETLLGRLGKFTEFFETFMTNDCEDPTIKEGLLRGDKDRKIYKKYESEYLCIDNSIDY</sequence>
<organism evidence="1">
    <name type="scientific">viral metagenome</name>
    <dbReference type="NCBI Taxonomy" id="1070528"/>
    <lineage>
        <taxon>unclassified sequences</taxon>
        <taxon>metagenomes</taxon>
        <taxon>organismal metagenomes</taxon>
    </lineage>
</organism>
<dbReference type="AlphaFoldDB" id="A0A6C0F0N7"/>
<evidence type="ECO:0008006" key="2">
    <source>
        <dbReference type="Google" id="ProtNLM"/>
    </source>
</evidence>
<reference evidence="1" key="1">
    <citation type="journal article" date="2020" name="Nature">
        <title>Giant virus diversity and host interactions through global metagenomics.</title>
        <authorList>
            <person name="Schulz F."/>
            <person name="Roux S."/>
            <person name="Paez-Espino D."/>
            <person name="Jungbluth S."/>
            <person name="Walsh D.A."/>
            <person name="Denef V.J."/>
            <person name="McMahon K.D."/>
            <person name="Konstantinidis K.T."/>
            <person name="Eloe-Fadrosh E.A."/>
            <person name="Kyrpides N.C."/>
            <person name="Woyke T."/>
        </authorList>
    </citation>
    <scope>NUCLEOTIDE SEQUENCE</scope>
    <source>
        <strain evidence="1">GVMAG-M-3300009161-52</strain>
    </source>
</reference>
<protein>
    <recommendedName>
        <fullName evidence="2">YqaJ viral recombinase domain-containing protein</fullName>
    </recommendedName>
</protein>
<evidence type="ECO:0000313" key="1">
    <source>
        <dbReference type="EMBL" id="QHT34099.1"/>
    </source>
</evidence>
<accession>A0A6C0F0N7</accession>
<dbReference type="Gene3D" id="3.90.320.10">
    <property type="match status" value="1"/>
</dbReference>
<name>A0A6C0F0N7_9ZZZZ</name>